<dbReference type="Proteomes" id="UP000190626">
    <property type="component" value="Unassembled WGS sequence"/>
</dbReference>
<keyword evidence="2" id="KW-1185">Reference proteome</keyword>
<dbReference type="OrthoDB" id="9809488at2"/>
<evidence type="ECO:0000313" key="1">
    <source>
        <dbReference type="EMBL" id="OPH47437.1"/>
    </source>
</evidence>
<reference evidence="2" key="1">
    <citation type="submission" date="2016-07" db="EMBL/GenBank/DDBJ databases">
        <authorList>
            <person name="Florea S."/>
            <person name="Webb J.S."/>
            <person name="Jaromczyk J."/>
            <person name="Schardl C.L."/>
        </authorList>
    </citation>
    <scope>NUCLEOTIDE SEQUENCE [LARGE SCALE GENOMIC DNA]</scope>
    <source>
        <strain evidence="2">CY1</strain>
    </source>
</reference>
<proteinExistence type="predicted"/>
<comment type="caution">
    <text evidence="1">The sequence shown here is derived from an EMBL/GenBank/DDBJ whole genome shotgun (WGS) entry which is preliminary data.</text>
</comment>
<dbReference type="AlphaFoldDB" id="A0A1V4H897"/>
<gene>
    <name evidence="1" type="ORF">BC351_39860</name>
</gene>
<protein>
    <submittedName>
        <fullName evidence="1">Uncharacterized protein</fullName>
    </submittedName>
</protein>
<name>A0A1V4H897_9BACL</name>
<evidence type="ECO:0000313" key="2">
    <source>
        <dbReference type="Proteomes" id="UP000190626"/>
    </source>
</evidence>
<dbReference type="EMBL" id="MBTG01000057">
    <property type="protein sequence ID" value="OPH47437.1"/>
    <property type="molecule type" value="Genomic_DNA"/>
</dbReference>
<accession>A0A1V4H897</accession>
<sequence>MKLGEKLDLFVKIQMITDDGSGGDVFDVCGFTEKSTSLHLHFEIFVNGRRFDPAPLIGLLCSVYFAKWISCSLDGSYFAPISETKFLESIVIESQSDRHSSPITTHSRMTRALPITQGGAPTF</sequence>
<dbReference type="RefSeq" id="WP_079420549.1">
    <property type="nucleotide sequence ID" value="NZ_MBTG01000057.1"/>
</dbReference>
<organism evidence="1 2">
    <name type="scientific">Paenibacillus ferrarius</name>
    <dbReference type="NCBI Taxonomy" id="1469647"/>
    <lineage>
        <taxon>Bacteria</taxon>
        <taxon>Bacillati</taxon>
        <taxon>Bacillota</taxon>
        <taxon>Bacilli</taxon>
        <taxon>Bacillales</taxon>
        <taxon>Paenibacillaceae</taxon>
        <taxon>Paenibacillus</taxon>
    </lineage>
</organism>
<dbReference type="InterPro" id="IPR011055">
    <property type="entry name" value="Dup_hybrid_motif"/>
</dbReference>
<dbReference type="SUPFAM" id="SSF51261">
    <property type="entry name" value="Duplicated hybrid motif"/>
    <property type="match status" value="1"/>
</dbReference>